<dbReference type="Gene3D" id="3.40.50.1820">
    <property type="entry name" value="alpha/beta hydrolase"/>
    <property type="match status" value="1"/>
</dbReference>
<dbReference type="PANTHER" id="PTHR34853:SF1">
    <property type="entry name" value="LIPASE 5"/>
    <property type="match status" value="1"/>
</dbReference>
<keyword evidence="1" id="KW-0732">Signal</keyword>
<dbReference type="InterPro" id="IPR029058">
    <property type="entry name" value="AB_hydrolase_fold"/>
</dbReference>
<accession>A0ABT2JBE4</accession>
<evidence type="ECO:0000313" key="3">
    <source>
        <dbReference type="Proteomes" id="UP001156441"/>
    </source>
</evidence>
<dbReference type="PANTHER" id="PTHR34853">
    <property type="match status" value="1"/>
</dbReference>
<dbReference type="SUPFAM" id="SSF53474">
    <property type="entry name" value="alpha/beta-Hydrolases"/>
    <property type="match status" value="1"/>
</dbReference>
<feature type="signal peptide" evidence="1">
    <location>
        <begin position="1"/>
        <end position="22"/>
    </location>
</feature>
<feature type="chain" id="PRO_5047371999" evidence="1">
    <location>
        <begin position="23"/>
        <end position="382"/>
    </location>
</feature>
<dbReference type="EMBL" id="JAFFZE010000015">
    <property type="protein sequence ID" value="MCT2585193.1"/>
    <property type="molecule type" value="Genomic_DNA"/>
</dbReference>
<evidence type="ECO:0000313" key="2">
    <source>
        <dbReference type="EMBL" id="MCT2585193.1"/>
    </source>
</evidence>
<sequence length="382" mass="39759">MRRLLVGTLLAALAVTGPPAAAEEVVQNTAESTVESSAPGDVVTARQISAPGFFYARTWSITYTSTSATGQPITVSGTVIVPYGADEDTPVVGYAPGTHGLGDQCAPSRHLEAGDETEGLLIHQYAIRGFAVAVTDYEGLGTPGEHTYIAGRAEGNATLDVVRAALRLPGTGLSPSTDVAVVGYSQGGHASGWAAELAPTYAPELNIAAYAVGAPPAHLRTVAEHNDGGDNVGLVMAAGFGMDVTYPELDLAPYLNDEGRAAFADIRDDCTADLTKYAGHSMADYTTEDVLARPEWTARVDEQNLGGGTPEAPVLLYHSNGDEILPVQVSVDLRADWCGDGANVTFWRTHTGAHFTTAAVMSPAVTDWVADRLAGRSTGGNC</sequence>
<dbReference type="Gene3D" id="1.10.260.130">
    <property type="match status" value="1"/>
</dbReference>
<name>A0ABT2JBE4_9PSEU</name>
<reference evidence="2 3" key="1">
    <citation type="submission" date="2021-02" db="EMBL/GenBank/DDBJ databases">
        <title>Actinophytocola xerophila sp. nov., isolated from soil of cotton cropping field.</title>
        <authorList>
            <person name="Huang R."/>
            <person name="Chen X."/>
            <person name="Ge X."/>
            <person name="Liu W."/>
        </authorList>
    </citation>
    <scope>NUCLEOTIDE SEQUENCE [LARGE SCALE GENOMIC DNA]</scope>
    <source>
        <strain evidence="2 3">S1-96</strain>
    </source>
</reference>
<dbReference type="Pfam" id="PF03583">
    <property type="entry name" value="LIP"/>
    <property type="match status" value="1"/>
</dbReference>
<comment type="caution">
    <text evidence="2">The sequence shown here is derived from an EMBL/GenBank/DDBJ whole genome shotgun (WGS) entry which is preliminary data.</text>
</comment>
<gene>
    <name evidence="2" type="ORF">JT362_18930</name>
</gene>
<dbReference type="RefSeq" id="WP_260192705.1">
    <property type="nucleotide sequence ID" value="NZ_JAFFZE010000015.1"/>
</dbReference>
<keyword evidence="3" id="KW-1185">Reference proteome</keyword>
<organism evidence="2 3">
    <name type="scientific">Actinophytocola gossypii</name>
    <dbReference type="NCBI Taxonomy" id="2812003"/>
    <lineage>
        <taxon>Bacteria</taxon>
        <taxon>Bacillati</taxon>
        <taxon>Actinomycetota</taxon>
        <taxon>Actinomycetes</taxon>
        <taxon>Pseudonocardiales</taxon>
        <taxon>Pseudonocardiaceae</taxon>
    </lineage>
</organism>
<dbReference type="PIRSF" id="PIRSF029171">
    <property type="entry name" value="Esterase_LipA"/>
    <property type="match status" value="1"/>
</dbReference>
<dbReference type="Proteomes" id="UP001156441">
    <property type="component" value="Unassembled WGS sequence"/>
</dbReference>
<protein>
    <submittedName>
        <fullName evidence="2">Lipase</fullName>
    </submittedName>
</protein>
<evidence type="ECO:0000256" key="1">
    <source>
        <dbReference type="SAM" id="SignalP"/>
    </source>
</evidence>
<dbReference type="InterPro" id="IPR005152">
    <property type="entry name" value="Lipase_secreted"/>
</dbReference>
<proteinExistence type="predicted"/>